<reference evidence="3" key="1">
    <citation type="journal article" date="2011" name="Nat. Genet.">
        <title>The Arabidopsis lyrata genome sequence and the basis of rapid genome size change.</title>
        <authorList>
            <person name="Hu T.T."/>
            <person name="Pattyn P."/>
            <person name="Bakker E.G."/>
            <person name="Cao J."/>
            <person name="Cheng J.-F."/>
            <person name="Clark R.M."/>
            <person name="Fahlgren N."/>
            <person name="Fawcett J.A."/>
            <person name="Grimwood J."/>
            <person name="Gundlach H."/>
            <person name="Haberer G."/>
            <person name="Hollister J.D."/>
            <person name="Ossowski S."/>
            <person name="Ottilar R.P."/>
            <person name="Salamov A.A."/>
            <person name="Schneeberger K."/>
            <person name="Spannagl M."/>
            <person name="Wang X."/>
            <person name="Yang L."/>
            <person name="Nasrallah M.E."/>
            <person name="Bergelson J."/>
            <person name="Carrington J.C."/>
            <person name="Gaut B.S."/>
            <person name="Schmutz J."/>
            <person name="Mayer K.F.X."/>
            <person name="Van de Peer Y."/>
            <person name="Grigoriev I.V."/>
            <person name="Nordborg M."/>
            <person name="Weigel D."/>
            <person name="Guo Y.-L."/>
        </authorList>
    </citation>
    <scope>NUCLEOTIDE SEQUENCE [LARGE SCALE GENOMIC DNA]</scope>
    <source>
        <strain evidence="3">cv. MN47</strain>
    </source>
</reference>
<protein>
    <submittedName>
        <fullName evidence="2">Predicted protein</fullName>
    </submittedName>
</protein>
<organism evidence="3">
    <name type="scientific">Arabidopsis lyrata subsp. lyrata</name>
    <name type="common">Lyre-leaved rock-cress</name>
    <dbReference type="NCBI Taxonomy" id="81972"/>
    <lineage>
        <taxon>Eukaryota</taxon>
        <taxon>Viridiplantae</taxon>
        <taxon>Streptophyta</taxon>
        <taxon>Embryophyta</taxon>
        <taxon>Tracheophyta</taxon>
        <taxon>Spermatophyta</taxon>
        <taxon>Magnoliopsida</taxon>
        <taxon>eudicotyledons</taxon>
        <taxon>Gunneridae</taxon>
        <taxon>Pentapetalae</taxon>
        <taxon>rosids</taxon>
        <taxon>malvids</taxon>
        <taxon>Brassicales</taxon>
        <taxon>Brassicaceae</taxon>
        <taxon>Camelineae</taxon>
        <taxon>Arabidopsis</taxon>
    </lineage>
</organism>
<dbReference type="HOGENOM" id="CLU_2295529_0_0_1"/>
<proteinExistence type="predicted"/>
<gene>
    <name evidence="2" type="ORF">ARALYDRAFT_898076</name>
</gene>
<dbReference type="EMBL" id="GL348715">
    <property type="protein sequence ID" value="EFH61465.1"/>
    <property type="molecule type" value="Genomic_DNA"/>
</dbReference>
<keyword evidence="3" id="KW-1185">Reference proteome</keyword>
<sequence>MMLIIGLVVTALRIAMPNKSHYPMSTLCFQFAMKGGVLYVIFLCHLFRSYLGFMFTPLLDEEQNHYFISNKKCSENINIQIQQQANCSNMLYAFLYTTIPI</sequence>
<keyword evidence="1" id="KW-1133">Transmembrane helix</keyword>
<evidence type="ECO:0000313" key="3">
    <source>
        <dbReference type="Proteomes" id="UP000008694"/>
    </source>
</evidence>
<evidence type="ECO:0000256" key="1">
    <source>
        <dbReference type="SAM" id="Phobius"/>
    </source>
</evidence>
<feature type="transmembrane region" description="Helical" evidence="1">
    <location>
        <begin position="31"/>
        <end position="51"/>
    </location>
</feature>
<keyword evidence="1" id="KW-0812">Transmembrane</keyword>
<dbReference type="Proteomes" id="UP000008694">
    <property type="component" value="Unassembled WGS sequence"/>
</dbReference>
<evidence type="ECO:0000313" key="2">
    <source>
        <dbReference type="EMBL" id="EFH61465.1"/>
    </source>
</evidence>
<name>D7L6R8_ARALL</name>
<accession>D7L6R8</accession>
<dbReference type="AlphaFoldDB" id="D7L6R8"/>
<keyword evidence="1" id="KW-0472">Membrane</keyword>
<dbReference type="Gramene" id="scaffold_302046.1">
    <property type="protein sequence ID" value="scaffold_302046.1"/>
    <property type="gene ID" value="scaffold_302046.1"/>
</dbReference>